<dbReference type="SUPFAM" id="SSF141694">
    <property type="entry name" value="AF2212/PG0164-like"/>
    <property type="match status" value="1"/>
</dbReference>
<reference evidence="2 3" key="1">
    <citation type="submission" date="2020-12" db="EMBL/GenBank/DDBJ databases">
        <title>Brachybacterium sp. MASK1Z-5, whole genome shotgun sequence.</title>
        <authorList>
            <person name="Tuo L."/>
        </authorList>
    </citation>
    <scope>NUCLEOTIDE SEQUENCE [LARGE SCALE GENOMIC DNA]</scope>
    <source>
        <strain evidence="2 3">MASK1Z-5</strain>
    </source>
</reference>
<proteinExistence type="predicted"/>
<accession>A0ABS1BDT7</accession>
<dbReference type="Gene3D" id="2.40.30.100">
    <property type="entry name" value="AF2212/PG0164-like"/>
    <property type="match status" value="1"/>
</dbReference>
<dbReference type="EMBL" id="JAEDAJ010000014">
    <property type="protein sequence ID" value="MBK0332813.1"/>
    <property type="molecule type" value="Genomic_DNA"/>
</dbReference>
<protein>
    <submittedName>
        <fullName evidence="2">DUF1905 domain-containing protein</fullName>
    </submittedName>
</protein>
<dbReference type="InterPro" id="IPR037079">
    <property type="entry name" value="AF2212/PG0164-like_sf"/>
</dbReference>
<keyword evidence="3" id="KW-1185">Reference proteome</keyword>
<sequence length="148" mass="15850">MSSPSIARCARGARAALGERGRTVRPPGSRHYAPDPTKDRTADGERAHACPVDLSFDTTLISWRGPAPFVFAPVPEDESDAIADVASLVTYGWGAIPVVATIEGIEFTTSLFPREGVYLVPVKVAVQRATDLGVGDDVHVDLHLEVRD</sequence>
<evidence type="ECO:0000256" key="1">
    <source>
        <dbReference type="SAM" id="MobiDB-lite"/>
    </source>
</evidence>
<gene>
    <name evidence="2" type="ORF">I8D64_15530</name>
</gene>
<evidence type="ECO:0000313" key="3">
    <source>
        <dbReference type="Proteomes" id="UP000612352"/>
    </source>
</evidence>
<feature type="region of interest" description="Disordered" evidence="1">
    <location>
        <begin position="12"/>
        <end position="45"/>
    </location>
</feature>
<name>A0ABS1BDT7_9MICO</name>
<organism evidence="2 3">
    <name type="scientific">Brachybacterium halotolerans</name>
    <dbReference type="NCBI Taxonomy" id="2795215"/>
    <lineage>
        <taxon>Bacteria</taxon>
        <taxon>Bacillati</taxon>
        <taxon>Actinomycetota</taxon>
        <taxon>Actinomycetes</taxon>
        <taxon>Micrococcales</taxon>
        <taxon>Dermabacteraceae</taxon>
        <taxon>Brachybacterium</taxon>
    </lineage>
</organism>
<comment type="caution">
    <text evidence="2">The sequence shown here is derived from an EMBL/GenBank/DDBJ whole genome shotgun (WGS) entry which is preliminary data.</text>
</comment>
<feature type="compositionally biased region" description="Basic and acidic residues" evidence="1">
    <location>
        <begin position="32"/>
        <end position="45"/>
    </location>
</feature>
<dbReference type="Pfam" id="PF08922">
    <property type="entry name" value="DUF1905"/>
    <property type="match status" value="1"/>
</dbReference>
<dbReference type="InterPro" id="IPR015018">
    <property type="entry name" value="DUF1905"/>
</dbReference>
<dbReference type="Proteomes" id="UP000612352">
    <property type="component" value="Unassembled WGS sequence"/>
</dbReference>
<evidence type="ECO:0000313" key="2">
    <source>
        <dbReference type="EMBL" id="MBK0332813.1"/>
    </source>
</evidence>